<evidence type="ECO:0000256" key="4">
    <source>
        <dbReference type="ARBA" id="ARBA00023163"/>
    </source>
</evidence>
<dbReference type="PANTHER" id="PTHR43133:SF32">
    <property type="entry name" value="BLR3042 PROTEIN"/>
    <property type="match status" value="1"/>
</dbReference>
<keyword evidence="3" id="KW-0731">Sigma factor</keyword>
<dbReference type="Proteomes" id="UP000637423">
    <property type="component" value="Unassembled WGS sequence"/>
</dbReference>
<dbReference type="Gene3D" id="1.10.10.10">
    <property type="entry name" value="Winged helix-like DNA-binding domain superfamily/Winged helix DNA-binding domain"/>
    <property type="match status" value="1"/>
</dbReference>
<evidence type="ECO:0000259" key="5">
    <source>
        <dbReference type="Pfam" id="PF04542"/>
    </source>
</evidence>
<keyword evidence="2" id="KW-0805">Transcription regulation</keyword>
<evidence type="ECO:0000256" key="3">
    <source>
        <dbReference type="ARBA" id="ARBA00023082"/>
    </source>
</evidence>
<dbReference type="CDD" id="cd06171">
    <property type="entry name" value="Sigma70_r4"/>
    <property type="match status" value="1"/>
</dbReference>
<protein>
    <submittedName>
        <fullName evidence="7">RNA polymerase sigma factor</fullName>
    </submittedName>
</protein>
<comment type="similarity">
    <text evidence="1">Belongs to the sigma-70 factor family. ECF subfamily.</text>
</comment>
<dbReference type="InterPro" id="IPR036388">
    <property type="entry name" value="WH-like_DNA-bd_sf"/>
</dbReference>
<dbReference type="AlphaFoldDB" id="A0A916V0X5"/>
<evidence type="ECO:0000256" key="1">
    <source>
        <dbReference type="ARBA" id="ARBA00010641"/>
    </source>
</evidence>
<evidence type="ECO:0000259" key="6">
    <source>
        <dbReference type="Pfam" id="PF08281"/>
    </source>
</evidence>
<dbReference type="EMBL" id="BMED01000011">
    <property type="protein sequence ID" value="GGD02001.1"/>
    <property type="molecule type" value="Genomic_DNA"/>
</dbReference>
<evidence type="ECO:0000313" key="8">
    <source>
        <dbReference type="Proteomes" id="UP000637423"/>
    </source>
</evidence>
<dbReference type="GO" id="GO:0016987">
    <property type="term" value="F:sigma factor activity"/>
    <property type="evidence" value="ECO:0007669"/>
    <property type="project" value="UniProtKB-KW"/>
</dbReference>
<organism evidence="7 8">
    <name type="scientific">Undibacterium terreum</name>
    <dbReference type="NCBI Taxonomy" id="1224302"/>
    <lineage>
        <taxon>Bacteria</taxon>
        <taxon>Pseudomonadati</taxon>
        <taxon>Pseudomonadota</taxon>
        <taxon>Betaproteobacteria</taxon>
        <taxon>Burkholderiales</taxon>
        <taxon>Oxalobacteraceae</taxon>
        <taxon>Undibacterium</taxon>
    </lineage>
</organism>
<dbReference type="RefSeq" id="WP_188569578.1">
    <property type="nucleotide sequence ID" value="NZ_BMED01000011.1"/>
</dbReference>
<dbReference type="InterPro" id="IPR039425">
    <property type="entry name" value="RNA_pol_sigma-70-like"/>
</dbReference>
<dbReference type="InterPro" id="IPR007627">
    <property type="entry name" value="RNA_pol_sigma70_r2"/>
</dbReference>
<name>A0A916V0X5_9BURK</name>
<feature type="domain" description="RNA polymerase sigma factor 70 region 4 type 2" evidence="6">
    <location>
        <begin position="138"/>
        <end position="189"/>
    </location>
</feature>
<dbReference type="PANTHER" id="PTHR43133">
    <property type="entry name" value="RNA POLYMERASE ECF-TYPE SIGMA FACTO"/>
    <property type="match status" value="1"/>
</dbReference>
<proteinExistence type="inferred from homology"/>
<dbReference type="Pfam" id="PF04542">
    <property type="entry name" value="Sigma70_r2"/>
    <property type="match status" value="1"/>
</dbReference>
<dbReference type="GO" id="GO:0003677">
    <property type="term" value="F:DNA binding"/>
    <property type="evidence" value="ECO:0007669"/>
    <property type="project" value="InterPro"/>
</dbReference>
<reference evidence="7" key="2">
    <citation type="submission" date="2020-09" db="EMBL/GenBank/DDBJ databases">
        <authorList>
            <person name="Sun Q."/>
            <person name="Zhou Y."/>
        </authorList>
    </citation>
    <scope>NUCLEOTIDE SEQUENCE</scope>
    <source>
        <strain evidence="7">CGMCC 1.10998</strain>
    </source>
</reference>
<accession>A0A916V0X5</accession>
<dbReference type="Gene3D" id="1.10.1740.10">
    <property type="match status" value="1"/>
</dbReference>
<evidence type="ECO:0000256" key="2">
    <source>
        <dbReference type="ARBA" id="ARBA00023015"/>
    </source>
</evidence>
<comment type="caution">
    <text evidence="7">The sequence shown here is derived from an EMBL/GenBank/DDBJ whole genome shotgun (WGS) entry which is preliminary data.</text>
</comment>
<gene>
    <name evidence="7" type="ORF">GCM10011396_56940</name>
</gene>
<sequence length="201" mass="23069">MAQNREADVTGTESRASATELNEQHLISRIAEGDRRAFEALYRNYFPRLVKFLGRMTRSLALVEEIINDTMLTVWQKAFSFNGSCKVSTWIFAIAYRKALKGLRQMDEPLEQDNDEICLDESLNEPEQGVMHKELHASIEQALHALPIEQSAVIHLTYFHGMAYGEIAEIMDCPVNTVKTRMFHARRRLKTLLSYYVEAQG</sequence>
<dbReference type="InterPro" id="IPR013249">
    <property type="entry name" value="RNA_pol_sigma70_r4_t2"/>
</dbReference>
<dbReference type="SUPFAM" id="SSF88946">
    <property type="entry name" value="Sigma2 domain of RNA polymerase sigma factors"/>
    <property type="match status" value="1"/>
</dbReference>
<keyword evidence="4" id="KW-0804">Transcription</keyword>
<dbReference type="GO" id="GO:0006352">
    <property type="term" value="P:DNA-templated transcription initiation"/>
    <property type="evidence" value="ECO:0007669"/>
    <property type="project" value="InterPro"/>
</dbReference>
<keyword evidence="8" id="KW-1185">Reference proteome</keyword>
<dbReference type="InterPro" id="IPR013325">
    <property type="entry name" value="RNA_pol_sigma_r2"/>
</dbReference>
<feature type="domain" description="RNA polymerase sigma-70 region 2" evidence="5">
    <location>
        <begin position="41"/>
        <end position="105"/>
    </location>
</feature>
<reference evidence="7" key="1">
    <citation type="journal article" date="2014" name="Int. J. Syst. Evol. Microbiol.">
        <title>Complete genome sequence of Corynebacterium casei LMG S-19264T (=DSM 44701T), isolated from a smear-ripened cheese.</title>
        <authorList>
            <consortium name="US DOE Joint Genome Institute (JGI-PGF)"/>
            <person name="Walter F."/>
            <person name="Albersmeier A."/>
            <person name="Kalinowski J."/>
            <person name="Ruckert C."/>
        </authorList>
    </citation>
    <scope>NUCLEOTIDE SEQUENCE</scope>
    <source>
        <strain evidence="7">CGMCC 1.10998</strain>
    </source>
</reference>
<dbReference type="InterPro" id="IPR014284">
    <property type="entry name" value="RNA_pol_sigma-70_dom"/>
</dbReference>
<dbReference type="NCBIfam" id="TIGR02937">
    <property type="entry name" value="sigma70-ECF"/>
    <property type="match status" value="1"/>
</dbReference>
<dbReference type="SUPFAM" id="SSF88659">
    <property type="entry name" value="Sigma3 and sigma4 domains of RNA polymerase sigma factors"/>
    <property type="match status" value="1"/>
</dbReference>
<dbReference type="InterPro" id="IPR013324">
    <property type="entry name" value="RNA_pol_sigma_r3/r4-like"/>
</dbReference>
<evidence type="ECO:0000313" key="7">
    <source>
        <dbReference type="EMBL" id="GGD02001.1"/>
    </source>
</evidence>
<dbReference type="Pfam" id="PF08281">
    <property type="entry name" value="Sigma70_r4_2"/>
    <property type="match status" value="1"/>
</dbReference>